<evidence type="ECO:0000313" key="1">
    <source>
        <dbReference type="EMBL" id="SBS98808.1"/>
    </source>
</evidence>
<protein>
    <submittedName>
        <fullName evidence="1">PIR Superfamily Protein</fullName>
    </submittedName>
</protein>
<gene>
    <name evidence="1" type="ORF">POVCU1_048910</name>
</gene>
<organism evidence="1 2">
    <name type="scientific">Plasmodium ovale curtisi</name>
    <dbReference type="NCBI Taxonomy" id="864141"/>
    <lineage>
        <taxon>Eukaryota</taxon>
        <taxon>Sar</taxon>
        <taxon>Alveolata</taxon>
        <taxon>Apicomplexa</taxon>
        <taxon>Aconoidasida</taxon>
        <taxon>Haemosporida</taxon>
        <taxon>Plasmodiidae</taxon>
        <taxon>Plasmodium</taxon>
        <taxon>Plasmodium (Plasmodium)</taxon>
    </lineage>
</organism>
<name>A0A1A8X4X1_PLAOA</name>
<dbReference type="AlphaFoldDB" id="A0A1A8X4X1"/>
<evidence type="ECO:0000313" key="2">
    <source>
        <dbReference type="Proteomes" id="UP000078546"/>
    </source>
</evidence>
<feature type="non-terminal residue" evidence="1">
    <location>
        <position position="1"/>
    </location>
</feature>
<sequence length="304" mass="35972">YRFFKSIDYYMNKAKSVAMKNVAGSAENYCDTFLDDSLFTNITNIRVFCAQFKRMYDLLYSGRRDVSHSLSLDDVDRAFLNYWLNDKLRGTNIDKLISVNDFYKKLRTKNNNIFNDTSLEEKLYNIESYDLENMRILYDIYHIKSKISTEFAEETSIGENSSCLTYTKECYGKYRDAIIKCLGGCFDFYTALSNFRNKFEEDLSPFTEKSISCKYKELFLLPYYRTVLKEHESAKKYKEYNTFNFIASLIPFSQNILEKIKRTKNTLFHEDKRVNELLSYTSDDERNILNGGDYSISYYTVRNS</sequence>
<accession>A0A1A8X4X1</accession>
<dbReference type="EMBL" id="FLQV01000957">
    <property type="protein sequence ID" value="SBS98808.1"/>
    <property type="molecule type" value="Genomic_DNA"/>
</dbReference>
<dbReference type="Proteomes" id="UP000078546">
    <property type="component" value="Unassembled WGS sequence"/>
</dbReference>
<proteinExistence type="predicted"/>
<reference evidence="2" key="1">
    <citation type="submission" date="2016-05" db="EMBL/GenBank/DDBJ databases">
        <authorList>
            <person name="Naeem Raeece"/>
        </authorList>
    </citation>
    <scope>NUCLEOTIDE SEQUENCE [LARGE SCALE GENOMIC DNA]</scope>
</reference>